<evidence type="ECO:0000259" key="12">
    <source>
        <dbReference type="PROSITE" id="PS50011"/>
    </source>
</evidence>
<dbReference type="InterPro" id="IPR005543">
    <property type="entry name" value="PASTA_dom"/>
</dbReference>
<feature type="binding site" evidence="9">
    <location>
        <position position="39"/>
    </location>
    <ligand>
        <name>ATP</name>
        <dbReference type="ChEBI" id="CHEBI:30616"/>
    </ligand>
</feature>
<dbReference type="InterPro" id="IPR008271">
    <property type="entry name" value="Ser/Thr_kinase_AS"/>
</dbReference>
<feature type="region of interest" description="Disordered" evidence="10">
    <location>
        <begin position="601"/>
        <end position="650"/>
    </location>
</feature>
<dbReference type="Pfam" id="PF03793">
    <property type="entry name" value="PASTA"/>
    <property type="match status" value="4"/>
</dbReference>
<keyword evidence="15" id="KW-1185">Reference proteome</keyword>
<keyword evidence="11" id="KW-0472">Membrane</keyword>
<dbReference type="CDD" id="cd06577">
    <property type="entry name" value="PASTA_pknB"/>
    <property type="match status" value="3"/>
</dbReference>
<dbReference type="PROSITE" id="PS00107">
    <property type="entry name" value="PROTEIN_KINASE_ATP"/>
    <property type="match status" value="1"/>
</dbReference>
<dbReference type="CDD" id="cd14014">
    <property type="entry name" value="STKc_PknB_like"/>
    <property type="match status" value="1"/>
</dbReference>
<dbReference type="EMBL" id="JAZHFS010000016">
    <property type="protein sequence ID" value="MEF2113798.1"/>
    <property type="molecule type" value="Genomic_DNA"/>
</dbReference>
<feature type="domain" description="PASTA" evidence="13">
    <location>
        <begin position="569"/>
        <end position="629"/>
    </location>
</feature>
<evidence type="ECO:0000256" key="9">
    <source>
        <dbReference type="PROSITE-ProRule" id="PRU10141"/>
    </source>
</evidence>
<dbReference type="NCBIfam" id="NF033483">
    <property type="entry name" value="PknB_PASTA_kin"/>
    <property type="match status" value="1"/>
</dbReference>
<accession>A0ABU7UTV1</accession>
<dbReference type="PROSITE" id="PS50011">
    <property type="entry name" value="PROTEIN_KINASE_DOM"/>
    <property type="match status" value="1"/>
</dbReference>
<feature type="domain" description="PASTA" evidence="13">
    <location>
        <begin position="359"/>
        <end position="425"/>
    </location>
</feature>
<keyword evidence="2" id="KW-0723">Serine/threonine-protein kinase</keyword>
<dbReference type="Proteomes" id="UP001498469">
    <property type="component" value="Unassembled WGS sequence"/>
</dbReference>
<dbReference type="RefSeq" id="WP_216247970.1">
    <property type="nucleotide sequence ID" value="NZ_JAZHFS010000016.1"/>
</dbReference>
<keyword evidence="6 9" id="KW-0067">ATP-binding</keyword>
<sequence>MIGTILGSRYELLEKIGEGGMAIVYKAKCHLLNRFVAVKILKEEFSNNIDFMEKFKKEALSVASLSSNNIVNIYDVGSERDINYIVMEYIKGKTLKEIIVENGSMNTELVLDYGMQIAKALECAHKNNIIHRDIKPHNILVTEDGTVKVTDFGIAKAASSVTITNTSTVMGSAHYFSPEQAKASFVDCRTDIYSFGIVLYEMVTGRVPYDAESPVSVALKHIREKVVPPKEINNKVPENLNKLILKAIEKEPIKRYQTAKEMYLDLQRIQNNSEYTIASNSMDNEYTRVMAPVNMADYEKEEDVVESPEPMAENKNESKNKNKNKKKTIVAALIILLIVICSAVGFVYIKSIANNNATVEAKILVPKIIGLDKAAAEKLVIAKKLTFAVSKEVTSDEPKGVVTECFPDEGTDVKENSEVRVYVSKGPDGFKMISVIGMDRPSAKVSIENNGLVLSNVIEESSDTVASGIVIRQDPTEGSLVQKADKVDLVISTGPKVKVTQVPSLLGKTLDQASTLLQNSNLTLGDKKQIPTTDKSLDGKISSQSIDPNTSVTQGSSVWVGIYTYKAPEKQQVDVPEFKGKTVKDARDLASQNNVNISVSGNDEDIIQTQDKDAGTKVSAGDTITLTSKATTQDPTKTDPTTNKNPKNGQ</sequence>
<feature type="region of interest" description="Disordered" evidence="10">
    <location>
        <begin position="301"/>
        <end position="321"/>
    </location>
</feature>
<evidence type="ECO:0000256" key="1">
    <source>
        <dbReference type="ARBA" id="ARBA00012513"/>
    </source>
</evidence>
<feature type="compositionally biased region" description="Polar residues" evidence="10">
    <location>
        <begin position="541"/>
        <end position="553"/>
    </location>
</feature>
<dbReference type="PROSITE" id="PS00108">
    <property type="entry name" value="PROTEIN_KINASE_ST"/>
    <property type="match status" value="1"/>
</dbReference>
<feature type="domain" description="PASTA" evidence="13">
    <location>
        <begin position="496"/>
        <end position="564"/>
    </location>
</feature>
<keyword evidence="4 9" id="KW-0547">Nucleotide-binding</keyword>
<name>A0ABU7UTV1_9CLOT</name>
<evidence type="ECO:0000256" key="4">
    <source>
        <dbReference type="ARBA" id="ARBA00022741"/>
    </source>
</evidence>
<reference evidence="14 15" key="1">
    <citation type="submission" date="2023-11" db="EMBL/GenBank/DDBJ databases">
        <title>Draft genome sequence of a psychrophilic Clostridium strain from permafrost water brine.</title>
        <authorList>
            <person name="Shcherbakova V.A."/>
            <person name="Trubitsyn V.E."/>
            <person name="Zakharyuk A.G."/>
        </authorList>
    </citation>
    <scope>NUCLEOTIDE SEQUENCE [LARGE SCALE GENOMIC DNA]</scope>
    <source>
        <strain evidence="14 15">14F</strain>
    </source>
</reference>
<feature type="domain" description="Protein kinase" evidence="12">
    <location>
        <begin position="10"/>
        <end position="269"/>
    </location>
</feature>
<comment type="catalytic activity">
    <reaction evidence="8">
        <text>L-seryl-[protein] + ATP = O-phospho-L-seryl-[protein] + ADP + H(+)</text>
        <dbReference type="Rhea" id="RHEA:17989"/>
        <dbReference type="Rhea" id="RHEA-COMP:9863"/>
        <dbReference type="Rhea" id="RHEA-COMP:11604"/>
        <dbReference type="ChEBI" id="CHEBI:15378"/>
        <dbReference type="ChEBI" id="CHEBI:29999"/>
        <dbReference type="ChEBI" id="CHEBI:30616"/>
        <dbReference type="ChEBI" id="CHEBI:83421"/>
        <dbReference type="ChEBI" id="CHEBI:456216"/>
        <dbReference type="EC" id="2.7.11.1"/>
    </reaction>
</comment>
<dbReference type="InterPro" id="IPR017441">
    <property type="entry name" value="Protein_kinase_ATP_BS"/>
</dbReference>
<comment type="caution">
    <text evidence="14">The sequence shown here is derived from an EMBL/GenBank/DDBJ whole genome shotgun (WGS) entry which is preliminary data.</text>
</comment>
<dbReference type="SMART" id="SM00220">
    <property type="entry name" value="S_TKc"/>
    <property type="match status" value="1"/>
</dbReference>
<evidence type="ECO:0000256" key="11">
    <source>
        <dbReference type="SAM" id="Phobius"/>
    </source>
</evidence>
<gene>
    <name evidence="14" type="primary">pknB</name>
    <name evidence="14" type="ORF">SJI18_15940</name>
</gene>
<protein>
    <recommendedName>
        <fullName evidence="1">non-specific serine/threonine protein kinase</fullName>
        <ecNumber evidence="1">2.7.11.1</ecNumber>
    </recommendedName>
</protein>
<evidence type="ECO:0000256" key="10">
    <source>
        <dbReference type="SAM" id="MobiDB-lite"/>
    </source>
</evidence>
<proteinExistence type="predicted"/>
<feature type="compositionally biased region" description="Low complexity" evidence="10">
    <location>
        <begin position="631"/>
        <end position="650"/>
    </location>
</feature>
<keyword evidence="11" id="KW-1133">Transmembrane helix</keyword>
<evidence type="ECO:0000313" key="15">
    <source>
        <dbReference type="Proteomes" id="UP001498469"/>
    </source>
</evidence>
<dbReference type="PROSITE" id="PS51178">
    <property type="entry name" value="PASTA"/>
    <property type="match status" value="4"/>
</dbReference>
<evidence type="ECO:0000259" key="13">
    <source>
        <dbReference type="PROSITE" id="PS51178"/>
    </source>
</evidence>
<evidence type="ECO:0000256" key="2">
    <source>
        <dbReference type="ARBA" id="ARBA00022527"/>
    </source>
</evidence>
<keyword evidence="11" id="KW-0812">Transmembrane</keyword>
<evidence type="ECO:0000256" key="6">
    <source>
        <dbReference type="ARBA" id="ARBA00022840"/>
    </source>
</evidence>
<evidence type="ECO:0000256" key="5">
    <source>
        <dbReference type="ARBA" id="ARBA00022777"/>
    </source>
</evidence>
<evidence type="ECO:0000256" key="7">
    <source>
        <dbReference type="ARBA" id="ARBA00047899"/>
    </source>
</evidence>
<dbReference type="PANTHER" id="PTHR43289">
    <property type="entry name" value="MITOGEN-ACTIVATED PROTEIN KINASE KINASE KINASE 20-RELATED"/>
    <property type="match status" value="1"/>
</dbReference>
<evidence type="ECO:0000256" key="8">
    <source>
        <dbReference type="ARBA" id="ARBA00048679"/>
    </source>
</evidence>
<evidence type="ECO:0000313" key="14">
    <source>
        <dbReference type="EMBL" id="MEF2113798.1"/>
    </source>
</evidence>
<dbReference type="Pfam" id="PF00069">
    <property type="entry name" value="Pkinase"/>
    <property type="match status" value="1"/>
</dbReference>
<keyword evidence="3" id="KW-0808">Transferase</keyword>
<keyword evidence="5 14" id="KW-0418">Kinase</keyword>
<dbReference type="PANTHER" id="PTHR43289:SF34">
    <property type="entry name" value="SERINE_THREONINE-PROTEIN KINASE YBDM-RELATED"/>
    <property type="match status" value="1"/>
</dbReference>
<dbReference type="SMART" id="SM00740">
    <property type="entry name" value="PASTA"/>
    <property type="match status" value="4"/>
</dbReference>
<evidence type="ECO:0000256" key="3">
    <source>
        <dbReference type="ARBA" id="ARBA00022679"/>
    </source>
</evidence>
<feature type="region of interest" description="Disordered" evidence="10">
    <location>
        <begin position="527"/>
        <end position="553"/>
    </location>
</feature>
<comment type="catalytic activity">
    <reaction evidence="7">
        <text>L-threonyl-[protein] + ATP = O-phospho-L-threonyl-[protein] + ADP + H(+)</text>
        <dbReference type="Rhea" id="RHEA:46608"/>
        <dbReference type="Rhea" id="RHEA-COMP:11060"/>
        <dbReference type="Rhea" id="RHEA-COMP:11605"/>
        <dbReference type="ChEBI" id="CHEBI:15378"/>
        <dbReference type="ChEBI" id="CHEBI:30013"/>
        <dbReference type="ChEBI" id="CHEBI:30616"/>
        <dbReference type="ChEBI" id="CHEBI:61977"/>
        <dbReference type="ChEBI" id="CHEBI:456216"/>
        <dbReference type="EC" id="2.7.11.1"/>
    </reaction>
</comment>
<feature type="transmembrane region" description="Helical" evidence="11">
    <location>
        <begin position="329"/>
        <end position="349"/>
    </location>
</feature>
<feature type="domain" description="PASTA" evidence="13">
    <location>
        <begin position="426"/>
        <end position="493"/>
    </location>
</feature>
<organism evidence="14 15">
    <name type="scientific">Clostridium frigoriphilum</name>
    <dbReference type="NCBI Taxonomy" id="443253"/>
    <lineage>
        <taxon>Bacteria</taxon>
        <taxon>Bacillati</taxon>
        <taxon>Bacillota</taxon>
        <taxon>Clostridia</taxon>
        <taxon>Eubacteriales</taxon>
        <taxon>Clostridiaceae</taxon>
        <taxon>Clostridium</taxon>
    </lineage>
</organism>
<dbReference type="EC" id="2.7.11.1" evidence="1"/>
<dbReference type="InterPro" id="IPR000719">
    <property type="entry name" value="Prot_kinase_dom"/>
</dbReference>
<dbReference type="GO" id="GO:0016301">
    <property type="term" value="F:kinase activity"/>
    <property type="evidence" value="ECO:0007669"/>
    <property type="project" value="UniProtKB-KW"/>
</dbReference>